<keyword evidence="2" id="KW-0687">Ribonucleoprotein</keyword>
<dbReference type="SUPFAM" id="SSF143800">
    <property type="entry name" value="L28p-like"/>
    <property type="match status" value="1"/>
</dbReference>
<dbReference type="Proteomes" id="UP000054454">
    <property type="component" value="Unassembled WGS sequence"/>
</dbReference>
<keyword evidence="5" id="KW-1185">Reference proteome</keyword>
<reference evidence="5" key="1">
    <citation type="journal article" date="2016" name="Nat. Commun.">
        <title>Genome analysis of three Pneumocystis species reveals adaptation mechanisms to life exclusively in mammalian hosts.</title>
        <authorList>
            <person name="Ma L."/>
            <person name="Chen Z."/>
            <person name="Huang D.W."/>
            <person name="Kutty G."/>
            <person name="Ishihara M."/>
            <person name="Wang H."/>
            <person name="Abouelleil A."/>
            <person name="Bishop L."/>
            <person name="Davey E."/>
            <person name="Deng R."/>
            <person name="Deng X."/>
            <person name="Fan L."/>
            <person name="Fantoni G."/>
            <person name="Fitzgerald M."/>
            <person name="Gogineni E."/>
            <person name="Goldberg J.M."/>
            <person name="Handley G."/>
            <person name="Hu X."/>
            <person name="Huber C."/>
            <person name="Jiao X."/>
            <person name="Jones K."/>
            <person name="Levin J.Z."/>
            <person name="Liu Y."/>
            <person name="Macdonald P."/>
            <person name="Melnikov A."/>
            <person name="Raley C."/>
            <person name="Sassi M."/>
            <person name="Sherman B.T."/>
            <person name="Song X."/>
            <person name="Sykes S."/>
            <person name="Tran B."/>
            <person name="Walsh L."/>
            <person name="Xia Y."/>
            <person name="Yang J."/>
            <person name="Young S."/>
            <person name="Zeng Q."/>
            <person name="Zheng X."/>
            <person name="Stephens R."/>
            <person name="Nusbaum C."/>
            <person name="Birren B.W."/>
            <person name="Azadi P."/>
            <person name="Lempicki R.A."/>
            <person name="Cuomo C.A."/>
            <person name="Kovacs J.A."/>
        </authorList>
    </citation>
    <scope>NUCLEOTIDE SEQUENCE [LARGE SCALE GENOMIC DNA]</scope>
    <source>
        <strain evidence="5">B80</strain>
    </source>
</reference>
<dbReference type="PANTHER" id="PTHR28174:SF1">
    <property type="entry name" value="LARGE RIBOSOMAL SUBUNIT PROTEIN BL31M"/>
    <property type="match status" value="1"/>
</dbReference>
<dbReference type="InterPro" id="IPR034704">
    <property type="entry name" value="Ribosomal_bL28/bL31-like_sf"/>
</dbReference>
<dbReference type="VEuPathDB" id="FungiDB:T552_02071"/>
<keyword evidence="1" id="KW-0689">Ribosomal protein</keyword>
<dbReference type="PANTHER" id="PTHR28174">
    <property type="entry name" value="54S RIBOSOMAL PROTEIN L36, MITOCHONDRIAL"/>
    <property type="match status" value="1"/>
</dbReference>
<dbReference type="AlphaFoldDB" id="A0A0W4ZGY0"/>
<evidence type="ECO:0000313" key="5">
    <source>
        <dbReference type="Proteomes" id="UP000054454"/>
    </source>
</evidence>
<dbReference type="Gene3D" id="6.20.130.10">
    <property type="match status" value="1"/>
</dbReference>
<dbReference type="RefSeq" id="XP_018225511.1">
    <property type="nucleotide sequence ID" value="XM_018370627.1"/>
</dbReference>
<sequence length="101" mass="12150">MNIIRYKYLKCKKIQQINNYGVRNITQRLARPRQFQQIVVLSDKSTFTIPTTSPKPIIWITKDQRNHPLWNPNKKRQIDESDKESRLSKFKQRFGTKYNIA</sequence>
<dbReference type="InterPro" id="IPR048874">
    <property type="entry name" value="Ribosomal_bL31m_N"/>
</dbReference>
<dbReference type="GO" id="GO:0032543">
    <property type="term" value="P:mitochondrial translation"/>
    <property type="evidence" value="ECO:0007669"/>
    <property type="project" value="InterPro"/>
</dbReference>
<protein>
    <recommendedName>
        <fullName evidence="3">Ribosomal protein bL31m N-terminal domain-containing protein</fullName>
    </recommendedName>
</protein>
<organism evidence="4 5">
    <name type="scientific">Pneumocystis carinii (strain B80)</name>
    <name type="common">Rat pneumocystis pneumonia agent</name>
    <name type="synonym">Pneumocystis carinii f. sp. carinii</name>
    <dbReference type="NCBI Taxonomy" id="1408658"/>
    <lineage>
        <taxon>Eukaryota</taxon>
        <taxon>Fungi</taxon>
        <taxon>Dikarya</taxon>
        <taxon>Ascomycota</taxon>
        <taxon>Taphrinomycotina</taxon>
        <taxon>Pneumocystomycetes</taxon>
        <taxon>Pneumocystaceae</taxon>
        <taxon>Pneumocystis</taxon>
    </lineage>
</organism>
<comment type="caution">
    <text evidence="4">The sequence shown here is derived from an EMBL/GenBank/DDBJ whole genome shotgun (WGS) entry which is preliminary data.</text>
</comment>
<dbReference type="OrthoDB" id="5587740at2759"/>
<evidence type="ECO:0000313" key="4">
    <source>
        <dbReference type="EMBL" id="KTW27629.1"/>
    </source>
</evidence>
<dbReference type="EMBL" id="LFVZ01000009">
    <property type="protein sequence ID" value="KTW27629.1"/>
    <property type="molecule type" value="Genomic_DNA"/>
</dbReference>
<gene>
    <name evidence="4" type="ORF">T552_02071</name>
</gene>
<accession>A0A0W4ZGY0</accession>
<dbReference type="GeneID" id="28936830"/>
<dbReference type="GO" id="GO:0003735">
    <property type="term" value="F:structural constituent of ribosome"/>
    <property type="evidence" value="ECO:0007669"/>
    <property type="project" value="InterPro"/>
</dbReference>
<feature type="domain" description="Ribosomal protein bL31m N-terminal" evidence="3">
    <location>
        <begin position="30"/>
        <end position="72"/>
    </location>
</feature>
<dbReference type="Pfam" id="PF21492">
    <property type="entry name" value="bL31_N"/>
    <property type="match status" value="1"/>
</dbReference>
<evidence type="ECO:0000259" key="3">
    <source>
        <dbReference type="Pfam" id="PF21492"/>
    </source>
</evidence>
<evidence type="ECO:0000256" key="1">
    <source>
        <dbReference type="ARBA" id="ARBA00022980"/>
    </source>
</evidence>
<dbReference type="GO" id="GO:0005762">
    <property type="term" value="C:mitochondrial large ribosomal subunit"/>
    <property type="evidence" value="ECO:0007669"/>
    <property type="project" value="InterPro"/>
</dbReference>
<name>A0A0W4ZGY0_PNEC8</name>
<evidence type="ECO:0000256" key="2">
    <source>
        <dbReference type="ARBA" id="ARBA00023274"/>
    </source>
</evidence>
<proteinExistence type="predicted"/>
<dbReference type="InterPro" id="IPR034600">
    <property type="entry name" value="Ribosomal_bL31m"/>
</dbReference>